<dbReference type="EMBL" id="AYKW01000012">
    <property type="protein sequence ID" value="PIL31243.1"/>
    <property type="molecule type" value="Genomic_DNA"/>
</dbReference>
<organism evidence="1 2">
    <name type="scientific">Ganoderma sinense ZZ0214-1</name>
    <dbReference type="NCBI Taxonomy" id="1077348"/>
    <lineage>
        <taxon>Eukaryota</taxon>
        <taxon>Fungi</taxon>
        <taxon>Dikarya</taxon>
        <taxon>Basidiomycota</taxon>
        <taxon>Agaricomycotina</taxon>
        <taxon>Agaricomycetes</taxon>
        <taxon>Polyporales</taxon>
        <taxon>Polyporaceae</taxon>
        <taxon>Ganoderma</taxon>
    </lineage>
</organism>
<dbReference type="Proteomes" id="UP000230002">
    <property type="component" value="Unassembled WGS sequence"/>
</dbReference>
<evidence type="ECO:0000313" key="1">
    <source>
        <dbReference type="EMBL" id="PIL31243.1"/>
    </source>
</evidence>
<dbReference type="AlphaFoldDB" id="A0A2G8SBX5"/>
<gene>
    <name evidence="1" type="ORF">GSI_05941</name>
</gene>
<keyword evidence="2" id="KW-1185">Reference proteome</keyword>
<sequence length="102" mass="11909">MLPPYLRCVLRHRLLKYCCLVPLLSLHFGFRLSRHLTTTTVTHFWTLDTNERDTTIAFRLYALIDDTDTSCNLCAHAFLYFCSIISLSFAVRHAFIITTRHS</sequence>
<accession>A0A2G8SBX5</accession>
<reference evidence="1 2" key="1">
    <citation type="journal article" date="2015" name="Sci. Rep.">
        <title>Chromosome-level genome map provides insights into diverse defense mechanisms in the medicinal fungus Ganoderma sinense.</title>
        <authorList>
            <person name="Zhu Y."/>
            <person name="Xu J."/>
            <person name="Sun C."/>
            <person name="Zhou S."/>
            <person name="Xu H."/>
            <person name="Nelson D.R."/>
            <person name="Qian J."/>
            <person name="Song J."/>
            <person name="Luo H."/>
            <person name="Xiang L."/>
            <person name="Li Y."/>
            <person name="Xu Z."/>
            <person name="Ji A."/>
            <person name="Wang L."/>
            <person name="Lu S."/>
            <person name="Hayward A."/>
            <person name="Sun W."/>
            <person name="Li X."/>
            <person name="Schwartz D.C."/>
            <person name="Wang Y."/>
            <person name="Chen S."/>
        </authorList>
    </citation>
    <scope>NUCLEOTIDE SEQUENCE [LARGE SCALE GENOMIC DNA]</scope>
    <source>
        <strain evidence="1 2">ZZ0214-1</strain>
    </source>
</reference>
<proteinExistence type="predicted"/>
<evidence type="ECO:0000313" key="2">
    <source>
        <dbReference type="Proteomes" id="UP000230002"/>
    </source>
</evidence>
<comment type="caution">
    <text evidence="1">The sequence shown here is derived from an EMBL/GenBank/DDBJ whole genome shotgun (WGS) entry which is preliminary data.</text>
</comment>
<name>A0A2G8SBX5_9APHY</name>
<protein>
    <submittedName>
        <fullName evidence="1">Uncharacterized protein</fullName>
    </submittedName>
</protein>